<protein>
    <submittedName>
        <fullName evidence="1">Uncharacterized protein</fullName>
    </submittedName>
</protein>
<organism evidence="1 2">
    <name type="scientific">Trichonephila inaurata madagascariensis</name>
    <dbReference type="NCBI Taxonomy" id="2747483"/>
    <lineage>
        <taxon>Eukaryota</taxon>
        <taxon>Metazoa</taxon>
        <taxon>Ecdysozoa</taxon>
        <taxon>Arthropoda</taxon>
        <taxon>Chelicerata</taxon>
        <taxon>Arachnida</taxon>
        <taxon>Araneae</taxon>
        <taxon>Araneomorphae</taxon>
        <taxon>Entelegynae</taxon>
        <taxon>Araneoidea</taxon>
        <taxon>Nephilidae</taxon>
        <taxon>Trichonephila</taxon>
        <taxon>Trichonephila inaurata</taxon>
    </lineage>
</organism>
<comment type="caution">
    <text evidence="1">The sequence shown here is derived from an EMBL/GenBank/DDBJ whole genome shotgun (WGS) entry which is preliminary data.</text>
</comment>
<name>A0A8X6WPV8_9ARAC</name>
<dbReference type="EMBL" id="BMAV01001244">
    <property type="protein sequence ID" value="GFY39163.1"/>
    <property type="molecule type" value="Genomic_DNA"/>
</dbReference>
<proteinExistence type="predicted"/>
<reference evidence="1" key="1">
    <citation type="submission" date="2020-08" db="EMBL/GenBank/DDBJ databases">
        <title>Multicomponent nature underlies the extraordinary mechanical properties of spider dragline silk.</title>
        <authorList>
            <person name="Kono N."/>
            <person name="Nakamura H."/>
            <person name="Mori M."/>
            <person name="Yoshida Y."/>
            <person name="Ohtoshi R."/>
            <person name="Malay A.D."/>
            <person name="Moran D.A.P."/>
            <person name="Tomita M."/>
            <person name="Numata K."/>
            <person name="Arakawa K."/>
        </authorList>
    </citation>
    <scope>NUCLEOTIDE SEQUENCE</scope>
</reference>
<dbReference type="Proteomes" id="UP000886998">
    <property type="component" value="Unassembled WGS sequence"/>
</dbReference>
<keyword evidence="2" id="KW-1185">Reference proteome</keyword>
<dbReference type="AlphaFoldDB" id="A0A8X6WPV8"/>
<evidence type="ECO:0000313" key="1">
    <source>
        <dbReference type="EMBL" id="GFY39163.1"/>
    </source>
</evidence>
<sequence length="94" mass="10707">MISLLQLENEILIEYLTSVVRRVRDKFRETPSASGIPRIFQSELVEAGSCQNTTECTTFINPDGPIRMTHRLAIPEDGEKKTLPAPEIAFYHFQ</sequence>
<evidence type="ECO:0000313" key="2">
    <source>
        <dbReference type="Proteomes" id="UP000886998"/>
    </source>
</evidence>
<gene>
    <name evidence="1" type="ORF">TNIN_498931</name>
</gene>
<accession>A0A8X6WPV8</accession>